<dbReference type="Proteomes" id="UP000597761">
    <property type="component" value="Unassembled WGS sequence"/>
</dbReference>
<organism evidence="1 2">
    <name type="scientific">Tersicoccus solisilvae</name>
    <dbReference type="NCBI Taxonomy" id="1882339"/>
    <lineage>
        <taxon>Bacteria</taxon>
        <taxon>Bacillati</taxon>
        <taxon>Actinomycetota</taxon>
        <taxon>Actinomycetes</taxon>
        <taxon>Micrococcales</taxon>
        <taxon>Micrococcaceae</taxon>
        <taxon>Tersicoccus</taxon>
    </lineage>
</organism>
<comment type="caution">
    <text evidence="1">The sequence shown here is derived from an EMBL/GenBank/DDBJ whole genome shotgun (WGS) entry which is preliminary data.</text>
</comment>
<keyword evidence="2" id="KW-1185">Reference proteome</keyword>
<accession>A0ABQ1NQC3</accession>
<protein>
    <submittedName>
        <fullName evidence="1">Uncharacterized protein</fullName>
    </submittedName>
</protein>
<dbReference type="RefSeq" id="WP_188665469.1">
    <property type="nucleotide sequence ID" value="NZ_BMJI01000001.1"/>
</dbReference>
<sequence>MRHVRRAAVLWALTFVGVLVVAVVVVTTVNARGYGPEHAVRAYLSALRDGDGSRALGLLGASVPDGNPALLTGDPLKRSVERLDDVDLSVGARTGDDATVTARYTLDGQAGTTVFPVHRAGSSWLFFDRWELAGAALPRTTVTFPGQDRARVNGTTVAAPGGKATLVSFVPARLIAGWSGTMLQAPERSTTVTSLDDAPTLALAAEPTPAMVTSVRDQLRRMLDRCASQQVLAPAGCPFYHFSDNLITGPVTWRITRYPQPQIASRDGAWTVRPLTGQAELRTRETDLFTGVEKELRSTEDFTFTAELDVDGDTVTVRPRITDPGAATG</sequence>
<proteinExistence type="predicted"/>
<name>A0ABQ1NQC3_9MICC</name>
<gene>
    <name evidence="1" type="ORF">GCM10011512_03780</name>
</gene>
<reference evidence="2" key="1">
    <citation type="journal article" date="2019" name="Int. J. Syst. Evol. Microbiol.">
        <title>The Global Catalogue of Microorganisms (GCM) 10K type strain sequencing project: providing services to taxonomists for standard genome sequencing and annotation.</title>
        <authorList>
            <consortium name="The Broad Institute Genomics Platform"/>
            <consortium name="The Broad Institute Genome Sequencing Center for Infectious Disease"/>
            <person name="Wu L."/>
            <person name="Ma J."/>
        </authorList>
    </citation>
    <scope>NUCLEOTIDE SEQUENCE [LARGE SCALE GENOMIC DNA]</scope>
    <source>
        <strain evidence="2">CGMCC 1.15480</strain>
    </source>
</reference>
<evidence type="ECO:0000313" key="2">
    <source>
        <dbReference type="Proteomes" id="UP000597761"/>
    </source>
</evidence>
<dbReference type="EMBL" id="BMJI01000001">
    <property type="protein sequence ID" value="GGC80306.1"/>
    <property type="molecule type" value="Genomic_DNA"/>
</dbReference>
<evidence type="ECO:0000313" key="1">
    <source>
        <dbReference type="EMBL" id="GGC80306.1"/>
    </source>
</evidence>